<evidence type="ECO:0000259" key="6">
    <source>
        <dbReference type="SMART" id="SM01287"/>
    </source>
</evidence>
<dbReference type="InterPro" id="IPR036005">
    <property type="entry name" value="Creatinase/aminopeptidase-like"/>
</dbReference>
<evidence type="ECO:0000256" key="2">
    <source>
        <dbReference type="ARBA" id="ARBA00023054"/>
    </source>
</evidence>
<keyword evidence="3" id="KW-0234">DNA repair</keyword>
<dbReference type="Gene3D" id="2.30.29.210">
    <property type="entry name" value="FACT complex subunit Spt16p/Cdc68p"/>
    <property type="match status" value="1"/>
</dbReference>
<dbReference type="Gene3D" id="2.30.29.150">
    <property type="match status" value="1"/>
</dbReference>
<feature type="compositionally biased region" description="Acidic residues" evidence="4">
    <location>
        <begin position="788"/>
        <end position="808"/>
    </location>
</feature>
<protein>
    <recommendedName>
        <fullName evidence="3">FACT complex subunit</fullName>
    </recommendedName>
</protein>
<keyword evidence="3" id="KW-0235">DNA replication</keyword>
<proteinExistence type="inferred from homology"/>
<comment type="function">
    <text evidence="3">Component of the FACT complex, a general chromatin factor that acts to reorganize nucleosomes. The FACT complex is involved in multiple processes that require DNA as a template such as mRNA elongation, DNA replication and DNA repair. During transcription elongation the FACT complex acts as a histone chaperone that both destabilizes and restores nucleosomal structure. It facilitates the passage of RNA polymerase II and transcription by promoting the dissociation of one histone H2A-H2B dimer from the nucleosome, then subsequently promotes the reestablishment of the nucleosome following the passage of RNA polymerase II.</text>
</comment>
<dbReference type="PANTHER" id="PTHR13980">
    <property type="entry name" value="CDC68 RELATED"/>
    <property type="match status" value="1"/>
</dbReference>
<dbReference type="Pfam" id="PF08512">
    <property type="entry name" value="Rttp106-like_middle"/>
    <property type="match status" value="1"/>
</dbReference>
<feature type="compositionally biased region" description="Acidic residues" evidence="4">
    <location>
        <begin position="818"/>
        <end position="858"/>
    </location>
</feature>
<sequence length="886" mass="101771">MKTYARSASTVACAVLKQKLIFHIENVLDNEKKETHADISALADAIQTDAKLCQKLKDKYTIDCEEVDLVYANVQSNGEFELRTSVQPTTTLLSQTEGSIIVSLGMKYKEYCANIVRTLLLNGQKEQKDVYLLALNVMKTIFQSLKHGKHCNEIYEAARQYILDTKPELINNFVKSVGHAIGVEFRDTQFVLNGKNSTGILENGMTLNISVGFYGLKTKSDLPFAVWIAETVHMPLQGGEPSVLTDFVSKRLEHVSYELNDEEEEKQKKMESTVSKSTSSSGGISAAILNNADSVILSDRLRGRMGAHKISAEERDDQIAKQRNFRKRKLEEIRQRFADSSTSMGSQKRKSVTKMTAIRCFEDVDYFPRDVPPNRLYVDPRSESLLVPINGKHIPFHSSTIKNVTCNPEDGQKQFTFRINFQVPGSQTVTAKGEENPLPEVTTPNSLFVKELLFRSEDGKHMQAIFRNVKEMIKRVKLRETEEDVARDLADQEKLQLNRTGRRILLKDLLVRPSVQGSQKENFIKDISKSLFINSFNFFVHYFGYILRFSFNSRHVDCVDITYSNIKHAFFQPCERELIVLIHFHLKSPIMVGKKKTDDVQFYTETGTQSDDLDNRRGGNFHDPDEMQDEMREREMKKRLNGEFKRFVTQVEEISRIEFEIPYRGLMFSGVPGKSNVEIMPTANCLVHLVEMPPFVLPLEDVELVSFERVQHGLKEFDMTFLFKDYTKPVKKIDLVPVTHLDNLKRWLNELEIVWYEGKNNLQWGNILKTIIEDKESFFEQGGFEGFLGDESEEEEDVDDEDEEEDDSYSGSEPESSSNEESDEEDSEEESLADESDDESYQEVESGEEEGLSWDELEEQAKNDDRKRIYATEEDTSHKRKKKKVQ</sequence>
<dbReference type="Pfam" id="PF08644">
    <property type="entry name" value="SPT16"/>
    <property type="match status" value="1"/>
</dbReference>
<dbReference type="InterPro" id="IPR013953">
    <property type="entry name" value="FACT_SPT16_M"/>
</dbReference>
<feature type="compositionally biased region" description="Basic and acidic residues" evidence="4">
    <location>
        <begin position="613"/>
        <end position="626"/>
    </location>
</feature>
<name>A0ABQ7J4S3_9APIC</name>
<keyword evidence="7" id="KW-0648">Protein biosynthesis</keyword>
<evidence type="ECO:0000256" key="3">
    <source>
        <dbReference type="RuleBase" id="RU367052"/>
    </source>
</evidence>
<dbReference type="Pfam" id="PF00557">
    <property type="entry name" value="Peptidase_M24"/>
    <property type="match status" value="1"/>
</dbReference>
<dbReference type="SMART" id="SM01287">
    <property type="entry name" value="Rtt106"/>
    <property type="match status" value="1"/>
</dbReference>
<dbReference type="SMART" id="SM01286">
    <property type="entry name" value="SPT16"/>
    <property type="match status" value="1"/>
</dbReference>
<comment type="subunit">
    <text evidence="3">Component of the FACT complex.</text>
</comment>
<dbReference type="Pfam" id="PF24824">
    <property type="entry name" value="PH_SPT16"/>
    <property type="match status" value="1"/>
</dbReference>
<keyword evidence="8" id="KW-1185">Reference proteome</keyword>
<dbReference type="Pfam" id="PF21091">
    <property type="entry name" value="SPT16_C"/>
    <property type="match status" value="1"/>
</dbReference>
<keyword evidence="3" id="KW-0539">Nucleus</keyword>
<keyword evidence="7" id="KW-0251">Elongation factor</keyword>
<feature type="domain" description="FACT complex subunit SPT16 middle" evidence="5">
    <location>
        <begin position="376"/>
        <end position="523"/>
    </location>
</feature>
<dbReference type="InterPro" id="IPR040258">
    <property type="entry name" value="Spt16"/>
</dbReference>
<dbReference type="InterPro" id="IPR013719">
    <property type="entry name" value="RTT106/SPT16-like_middle_dom"/>
</dbReference>
<evidence type="ECO:0000256" key="1">
    <source>
        <dbReference type="ARBA" id="ARBA00010779"/>
    </source>
</evidence>
<keyword evidence="3" id="KW-0227">DNA damage</keyword>
<dbReference type="InterPro" id="IPR048969">
    <property type="entry name" value="FACT_SPT16_C"/>
</dbReference>
<dbReference type="EMBL" id="JADAQX010001047">
    <property type="protein sequence ID" value="KAF8818763.1"/>
    <property type="molecule type" value="Genomic_DNA"/>
</dbReference>
<reference evidence="7 8" key="1">
    <citation type="journal article" date="2020" name="bioRxiv">
        <title>Metabolic contributions of an alphaproteobacterial endosymbiont in the apicomplexan Cardiosporidium cionae.</title>
        <authorList>
            <person name="Hunter E.S."/>
            <person name="Paight C.J."/>
            <person name="Lane C.E."/>
        </authorList>
    </citation>
    <scope>NUCLEOTIDE SEQUENCE [LARGE SCALE GENOMIC DNA]</scope>
    <source>
        <strain evidence="7">ESH_2018</strain>
    </source>
</reference>
<keyword evidence="2" id="KW-0175">Coiled coil</keyword>
<dbReference type="InterPro" id="IPR011993">
    <property type="entry name" value="PH-like_dom_sf"/>
</dbReference>
<evidence type="ECO:0000313" key="7">
    <source>
        <dbReference type="EMBL" id="KAF8818763.1"/>
    </source>
</evidence>
<gene>
    <name evidence="7" type="primary">FACT140</name>
    <name evidence="7" type="ORF">IE077_000266</name>
</gene>
<evidence type="ECO:0000256" key="4">
    <source>
        <dbReference type="SAM" id="MobiDB-lite"/>
    </source>
</evidence>
<comment type="subcellular location">
    <subcellularLocation>
        <location evidence="3">Nucleus</location>
    </subcellularLocation>
    <subcellularLocation>
        <location evidence="3">Chromosome</location>
    </subcellularLocation>
</comment>
<dbReference type="GO" id="GO:0003746">
    <property type="term" value="F:translation elongation factor activity"/>
    <property type="evidence" value="ECO:0007669"/>
    <property type="project" value="UniProtKB-KW"/>
</dbReference>
<dbReference type="Proteomes" id="UP000823046">
    <property type="component" value="Unassembled WGS sequence"/>
</dbReference>
<organism evidence="7 8">
    <name type="scientific">Cardiosporidium cionae</name>
    <dbReference type="NCBI Taxonomy" id="476202"/>
    <lineage>
        <taxon>Eukaryota</taxon>
        <taxon>Sar</taxon>
        <taxon>Alveolata</taxon>
        <taxon>Apicomplexa</taxon>
        <taxon>Aconoidasida</taxon>
        <taxon>Nephromycida</taxon>
        <taxon>Cardiosporidium</taxon>
    </lineage>
</organism>
<evidence type="ECO:0000259" key="5">
    <source>
        <dbReference type="SMART" id="SM01286"/>
    </source>
</evidence>
<comment type="caution">
    <text evidence="7">The sequence shown here is derived from an EMBL/GenBank/DDBJ whole genome shotgun (WGS) entry which is preliminary data.</text>
</comment>
<feature type="region of interest" description="Disordered" evidence="4">
    <location>
        <begin position="783"/>
        <end position="886"/>
    </location>
</feature>
<keyword evidence="3" id="KW-0158">Chromosome</keyword>
<dbReference type="InterPro" id="IPR056595">
    <property type="entry name" value="Fact-SPT16_PH"/>
</dbReference>
<dbReference type="Gene3D" id="3.90.230.10">
    <property type="entry name" value="Creatinase/methionine aminopeptidase superfamily"/>
    <property type="match status" value="1"/>
</dbReference>
<keyword evidence="3" id="KW-0804">Transcription</keyword>
<dbReference type="SUPFAM" id="SSF55920">
    <property type="entry name" value="Creatinase/aminopeptidase"/>
    <property type="match status" value="1"/>
</dbReference>
<feature type="compositionally biased region" description="Basic and acidic residues" evidence="4">
    <location>
        <begin position="859"/>
        <end position="877"/>
    </location>
</feature>
<keyword evidence="3" id="KW-0805">Transcription regulation</keyword>
<feature type="region of interest" description="Disordered" evidence="4">
    <location>
        <begin position="606"/>
        <end position="626"/>
    </location>
</feature>
<dbReference type="Gene3D" id="2.30.29.30">
    <property type="entry name" value="Pleckstrin-homology domain (PH domain)/Phosphotyrosine-binding domain (PTB)"/>
    <property type="match status" value="1"/>
</dbReference>
<comment type="similarity">
    <text evidence="1 3">Belongs to the peptidase M24 family. SPT16 subfamily.</text>
</comment>
<dbReference type="InterPro" id="IPR000994">
    <property type="entry name" value="Pept_M24"/>
</dbReference>
<feature type="domain" description="Histone chaperone RTT106/FACT complex subunit SPT16-like middle" evidence="6">
    <location>
        <begin position="668"/>
        <end position="758"/>
    </location>
</feature>
<dbReference type="PANTHER" id="PTHR13980:SF15">
    <property type="entry name" value="FACT COMPLEX SUBUNIT SPT16"/>
    <property type="match status" value="1"/>
</dbReference>
<accession>A0ABQ7J4S3</accession>
<evidence type="ECO:0000313" key="8">
    <source>
        <dbReference type="Proteomes" id="UP000823046"/>
    </source>
</evidence>